<reference evidence="1 2" key="1">
    <citation type="submission" date="2019-03" db="EMBL/GenBank/DDBJ databases">
        <title>Genomic Encyclopedia of Type Strains, Phase IV (KMG-IV): sequencing the most valuable type-strain genomes for metagenomic binning, comparative biology and taxonomic classification.</title>
        <authorList>
            <person name="Goeker M."/>
        </authorList>
    </citation>
    <scope>NUCLEOTIDE SEQUENCE [LARGE SCALE GENOMIC DNA]</scope>
    <source>
        <strain evidence="1 2">DSM 28697</strain>
    </source>
</reference>
<sequence>MTVSMKMVMITITIELSDNYHTPLGRISRKIPLETAAPSTFERIPHDEFK</sequence>
<proteinExistence type="predicted"/>
<organism evidence="1 2">
    <name type="scientific">Aureibacillus halotolerans</name>
    <dbReference type="NCBI Taxonomy" id="1508390"/>
    <lineage>
        <taxon>Bacteria</taxon>
        <taxon>Bacillati</taxon>
        <taxon>Bacillota</taxon>
        <taxon>Bacilli</taxon>
        <taxon>Bacillales</taxon>
        <taxon>Bacillaceae</taxon>
        <taxon>Aureibacillus</taxon>
    </lineage>
</organism>
<dbReference type="Proteomes" id="UP000295632">
    <property type="component" value="Unassembled WGS sequence"/>
</dbReference>
<dbReference type="EMBL" id="SNYJ01000008">
    <property type="protein sequence ID" value="TDQ39226.1"/>
    <property type="molecule type" value="Genomic_DNA"/>
</dbReference>
<comment type="caution">
    <text evidence="1">The sequence shown here is derived from an EMBL/GenBank/DDBJ whole genome shotgun (WGS) entry which is preliminary data.</text>
</comment>
<name>A0A4R6U0N2_9BACI</name>
<accession>A0A4R6U0N2</accession>
<dbReference type="AlphaFoldDB" id="A0A4R6U0N2"/>
<gene>
    <name evidence="1" type="ORF">EV213_108178</name>
</gene>
<keyword evidence="2" id="KW-1185">Reference proteome</keyword>
<evidence type="ECO:0000313" key="1">
    <source>
        <dbReference type="EMBL" id="TDQ39226.1"/>
    </source>
</evidence>
<protein>
    <submittedName>
        <fullName evidence="1">Uncharacterized protein</fullName>
    </submittedName>
</protein>
<evidence type="ECO:0000313" key="2">
    <source>
        <dbReference type="Proteomes" id="UP000295632"/>
    </source>
</evidence>